<dbReference type="GO" id="GO:0000724">
    <property type="term" value="P:double-strand break repair via homologous recombination"/>
    <property type="evidence" value="ECO:0007669"/>
    <property type="project" value="TreeGrafter"/>
</dbReference>
<dbReference type="STRING" id="61424.A0A2T9XXP8"/>
<dbReference type="InterPro" id="IPR012340">
    <property type="entry name" value="NA-bd_OB-fold"/>
</dbReference>
<dbReference type="InterPro" id="IPR051231">
    <property type="entry name" value="SOSS-B"/>
</dbReference>
<protein>
    <recommendedName>
        <fullName evidence="2">Single-stranded DNA binding protein Ssb-like OB fold domain-containing protein</fullName>
    </recommendedName>
</protein>
<dbReference type="Gene3D" id="2.40.50.140">
    <property type="entry name" value="Nucleic acid-binding proteins"/>
    <property type="match status" value="1"/>
</dbReference>
<reference evidence="3 4" key="1">
    <citation type="journal article" date="2018" name="MBio">
        <title>Comparative Genomics Reveals the Core Gene Toolbox for the Fungus-Insect Symbiosis.</title>
        <authorList>
            <person name="Wang Y."/>
            <person name="Stata M."/>
            <person name="Wang W."/>
            <person name="Stajich J.E."/>
            <person name="White M.M."/>
            <person name="Moncalvo J.M."/>
        </authorList>
    </citation>
    <scope>NUCLEOTIDE SEQUENCE [LARGE SCALE GENOMIC DNA]</scope>
    <source>
        <strain evidence="3 4">AUS-77-4</strain>
    </source>
</reference>
<comment type="caution">
    <text evidence="3">The sequence shown here is derived from an EMBL/GenBank/DDBJ whole genome shotgun (WGS) entry which is preliminary data.</text>
</comment>
<keyword evidence="1" id="KW-0238">DNA-binding</keyword>
<dbReference type="OrthoDB" id="295715at2759"/>
<keyword evidence="4" id="KW-1185">Reference proteome</keyword>
<dbReference type="GO" id="GO:0003677">
    <property type="term" value="F:DNA binding"/>
    <property type="evidence" value="ECO:0007669"/>
    <property type="project" value="UniProtKB-KW"/>
</dbReference>
<name>A0A2T9XXP8_9FUNG</name>
<dbReference type="Proteomes" id="UP000245699">
    <property type="component" value="Unassembled WGS sequence"/>
</dbReference>
<dbReference type="InterPro" id="IPR048970">
    <property type="entry name" value="OB_Ssb-like"/>
</dbReference>
<proteinExistence type="predicted"/>
<dbReference type="GO" id="GO:0070876">
    <property type="term" value="C:SOSS complex"/>
    <property type="evidence" value="ECO:0007669"/>
    <property type="project" value="TreeGrafter"/>
</dbReference>
<gene>
    <name evidence="3" type="ORF">BB559_007355</name>
</gene>
<dbReference type="AlphaFoldDB" id="A0A2T9XXP8"/>
<dbReference type="PANTHER" id="PTHR13356">
    <property type="entry name" value="OB FOLD NUCLEIC ACID BINDING PROTEIN-RELATED"/>
    <property type="match status" value="1"/>
</dbReference>
<evidence type="ECO:0000259" key="2">
    <source>
        <dbReference type="Pfam" id="PF21473"/>
    </source>
</evidence>
<evidence type="ECO:0000256" key="1">
    <source>
        <dbReference type="ARBA" id="ARBA00023125"/>
    </source>
</evidence>
<dbReference type="SUPFAM" id="SSF50249">
    <property type="entry name" value="Nucleic acid-binding proteins"/>
    <property type="match status" value="1"/>
</dbReference>
<dbReference type="Pfam" id="PF21473">
    <property type="entry name" value="OB_Ssb-like"/>
    <property type="match status" value="1"/>
</dbReference>
<dbReference type="PANTHER" id="PTHR13356:SF0">
    <property type="entry name" value="SOSS COMPLEX SUBUNIT B HOMOLOG"/>
    <property type="match status" value="1"/>
</dbReference>
<organism evidence="3 4">
    <name type="scientific">Furculomyces boomerangus</name>
    <dbReference type="NCBI Taxonomy" id="61424"/>
    <lineage>
        <taxon>Eukaryota</taxon>
        <taxon>Fungi</taxon>
        <taxon>Fungi incertae sedis</taxon>
        <taxon>Zoopagomycota</taxon>
        <taxon>Kickxellomycotina</taxon>
        <taxon>Harpellomycetes</taxon>
        <taxon>Harpellales</taxon>
        <taxon>Harpellaceae</taxon>
        <taxon>Furculomyces</taxon>
    </lineage>
</organism>
<sequence>MYLNKPSNRLVLISEFKPSMRGFDCEFIVLNCAIPTKLRDGGQVCKFKVSDKSGSIVLTLWGDSGEFIKPGDILRLEGAEAKLFKNTIFVTTSRYGKIKRIGENNMIFNELPFFSEVLWLTEEEHQMRQNENQPL</sequence>
<evidence type="ECO:0000313" key="4">
    <source>
        <dbReference type="Proteomes" id="UP000245699"/>
    </source>
</evidence>
<accession>A0A2T9XXP8</accession>
<dbReference type="GO" id="GO:0010212">
    <property type="term" value="P:response to ionizing radiation"/>
    <property type="evidence" value="ECO:0007669"/>
    <property type="project" value="TreeGrafter"/>
</dbReference>
<evidence type="ECO:0000313" key="3">
    <source>
        <dbReference type="EMBL" id="PVU84835.1"/>
    </source>
</evidence>
<dbReference type="EMBL" id="MBFT01001221">
    <property type="protein sequence ID" value="PVU84835.1"/>
    <property type="molecule type" value="Genomic_DNA"/>
</dbReference>
<dbReference type="GO" id="GO:0044818">
    <property type="term" value="P:mitotic G2/M transition checkpoint"/>
    <property type="evidence" value="ECO:0007669"/>
    <property type="project" value="TreeGrafter"/>
</dbReference>
<feature type="domain" description="Single-stranded DNA binding protein Ssb-like OB fold" evidence="2">
    <location>
        <begin position="44"/>
        <end position="99"/>
    </location>
</feature>